<name>A0AAE1P8C8_9EUCA</name>
<evidence type="ECO:0000313" key="2">
    <source>
        <dbReference type="Proteomes" id="UP001292094"/>
    </source>
</evidence>
<protein>
    <submittedName>
        <fullName evidence="1">Uncharacterized protein</fullName>
    </submittedName>
</protein>
<keyword evidence="2" id="KW-1185">Reference proteome</keyword>
<gene>
    <name evidence="1" type="ORF">Pmani_024874</name>
</gene>
<evidence type="ECO:0000313" key="1">
    <source>
        <dbReference type="EMBL" id="KAK4303091.1"/>
    </source>
</evidence>
<dbReference type="EMBL" id="JAWZYT010002620">
    <property type="protein sequence ID" value="KAK4303091.1"/>
    <property type="molecule type" value="Genomic_DNA"/>
</dbReference>
<accession>A0AAE1P8C8</accession>
<dbReference type="Proteomes" id="UP001292094">
    <property type="component" value="Unassembled WGS sequence"/>
</dbReference>
<reference evidence="1" key="1">
    <citation type="submission" date="2023-11" db="EMBL/GenBank/DDBJ databases">
        <title>Genome assemblies of two species of porcelain crab, Petrolisthes cinctipes and Petrolisthes manimaculis (Anomura: Porcellanidae).</title>
        <authorList>
            <person name="Angst P."/>
        </authorList>
    </citation>
    <scope>NUCLEOTIDE SEQUENCE</scope>
    <source>
        <strain evidence="1">PB745_02</strain>
        <tissue evidence="1">Gill</tissue>
    </source>
</reference>
<comment type="caution">
    <text evidence="1">The sequence shown here is derived from an EMBL/GenBank/DDBJ whole genome shotgun (WGS) entry which is preliminary data.</text>
</comment>
<proteinExistence type="predicted"/>
<dbReference type="AlphaFoldDB" id="A0AAE1P8C8"/>
<organism evidence="1 2">
    <name type="scientific">Petrolisthes manimaculis</name>
    <dbReference type="NCBI Taxonomy" id="1843537"/>
    <lineage>
        <taxon>Eukaryota</taxon>
        <taxon>Metazoa</taxon>
        <taxon>Ecdysozoa</taxon>
        <taxon>Arthropoda</taxon>
        <taxon>Crustacea</taxon>
        <taxon>Multicrustacea</taxon>
        <taxon>Malacostraca</taxon>
        <taxon>Eumalacostraca</taxon>
        <taxon>Eucarida</taxon>
        <taxon>Decapoda</taxon>
        <taxon>Pleocyemata</taxon>
        <taxon>Anomura</taxon>
        <taxon>Galatheoidea</taxon>
        <taxon>Porcellanidae</taxon>
        <taxon>Petrolisthes</taxon>
    </lineage>
</organism>
<sequence length="102" mass="11626">MVKHQDLTGAKYWDLAGSANNYTKRYNIFVEEGRTEVRWIVLPDPLGNIVKVADDLKMAHTAPNDPLFAVLATELIEEDPILEAAIAIVTIEEEREENRYQQ</sequence>